<evidence type="ECO:0000256" key="7">
    <source>
        <dbReference type="ARBA" id="ARBA00023136"/>
    </source>
</evidence>
<evidence type="ECO:0000259" key="12">
    <source>
        <dbReference type="Pfam" id="PF00999"/>
    </source>
</evidence>
<evidence type="ECO:0000256" key="8">
    <source>
        <dbReference type="ARBA" id="ARBA00023201"/>
    </source>
</evidence>
<name>A0AAD1X9C7_EUPCR</name>
<dbReference type="GO" id="GO:0015385">
    <property type="term" value="F:sodium:proton antiporter activity"/>
    <property type="evidence" value="ECO:0007669"/>
    <property type="project" value="InterPro"/>
</dbReference>
<dbReference type="PANTHER" id="PTHR10110:SF187">
    <property type="entry name" value="SODIUM_HYDROGEN EXCHANGER"/>
    <property type="match status" value="1"/>
</dbReference>
<evidence type="ECO:0000256" key="2">
    <source>
        <dbReference type="ARBA" id="ARBA00022448"/>
    </source>
</evidence>
<evidence type="ECO:0000313" key="13">
    <source>
        <dbReference type="EMBL" id="CAI2362491.1"/>
    </source>
</evidence>
<feature type="transmembrane region" description="Helical" evidence="11">
    <location>
        <begin position="6"/>
        <end position="24"/>
    </location>
</feature>
<organism evidence="13 14">
    <name type="scientific">Euplotes crassus</name>
    <dbReference type="NCBI Taxonomy" id="5936"/>
    <lineage>
        <taxon>Eukaryota</taxon>
        <taxon>Sar</taxon>
        <taxon>Alveolata</taxon>
        <taxon>Ciliophora</taxon>
        <taxon>Intramacronucleata</taxon>
        <taxon>Spirotrichea</taxon>
        <taxon>Hypotrichia</taxon>
        <taxon>Euplotida</taxon>
        <taxon>Euplotidae</taxon>
        <taxon>Moneuplotes</taxon>
    </lineage>
</organism>
<feature type="transmembrane region" description="Helical" evidence="11">
    <location>
        <begin position="218"/>
        <end position="239"/>
    </location>
</feature>
<gene>
    <name evidence="13" type="ORF">ECRASSUSDP1_LOCUS3815</name>
</gene>
<dbReference type="InterPro" id="IPR004709">
    <property type="entry name" value="NaH_exchanger"/>
</dbReference>
<feature type="transmembrane region" description="Helical" evidence="11">
    <location>
        <begin position="411"/>
        <end position="435"/>
    </location>
</feature>
<feature type="transmembrane region" description="Helical" evidence="11">
    <location>
        <begin position="337"/>
        <end position="362"/>
    </location>
</feature>
<keyword evidence="7 11" id="KW-0472">Membrane</keyword>
<evidence type="ECO:0000256" key="5">
    <source>
        <dbReference type="ARBA" id="ARBA00023053"/>
    </source>
</evidence>
<feature type="domain" description="Cation/H+ exchanger transmembrane" evidence="12">
    <location>
        <begin position="23"/>
        <end position="434"/>
    </location>
</feature>
<proteinExistence type="inferred from homology"/>
<evidence type="ECO:0000256" key="6">
    <source>
        <dbReference type="ARBA" id="ARBA00023065"/>
    </source>
</evidence>
<dbReference type="GO" id="GO:0005886">
    <property type="term" value="C:plasma membrane"/>
    <property type="evidence" value="ECO:0007669"/>
    <property type="project" value="TreeGrafter"/>
</dbReference>
<dbReference type="EMBL" id="CAMPGE010003650">
    <property type="protein sequence ID" value="CAI2362491.1"/>
    <property type="molecule type" value="Genomic_DNA"/>
</dbReference>
<dbReference type="Pfam" id="PF00999">
    <property type="entry name" value="Na_H_Exchanger"/>
    <property type="match status" value="1"/>
</dbReference>
<dbReference type="PRINTS" id="PR01084">
    <property type="entry name" value="NAHEXCHNGR"/>
</dbReference>
<dbReference type="InterPro" id="IPR018422">
    <property type="entry name" value="Cation/H_exchanger_CPA1"/>
</dbReference>
<sequence>MSEDVAFLSVELVVAIGLLLLYVLIAHMIEEHKVDFLHESGVAILMGTLMGLLAFAVAKETIEFSESGFFYFILPPIIFAAGYTLKRRNFVKNLSYILLLGLIGTIISMVVLSVVIILFNNISYDSEDPNKLSNVECLLLASVLCATDSVAALAIVKESQFPTLNSILFGEGVVNDAAAILIYQAVVEMIKSSEGNESSSNQDLPITAKIIGLTVWNFLYISFLSILLGVVFGLISAAVSKFFTSFHESPAKEVSLILLFSYLSYVISEVCGMSAIMTLFVCGVTMSHYTFHNISEASQKGSVMAINTLGHAAEAFLFLYLGIGIYSTDQETFKLDFTLYIILGGFVARAASVFIPLGIFILAKKCSKKGRGETLSLKQMMIIWFSGLIRGAIAFALSLKISSEVSPHKEALVSITLIIVLMTTIIMGGLMAAFAKLIGLSAEGSAPGSLPEAKAQSFIERESMLITGDQKTALERSDAGWLQKKWRHVDDKYIKKIFGGDLHKHKKKEKEGQSNKASDSYDLPEFGQKNSSNRRETQMQKFAEIAKQKEEENRNGKEEEKYVPQRYSD</sequence>
<accession>A0AAD1X9C7</accession>
<dbReference type="InterPro" id="IPR006153">
    <property type="entry name" value="Cation/H_exchanger_TM"/>
</dbReference>
<keyword evidence="5" id="KW-0915">Sodium</keyword>
<dbReference type="GO" id="GO:0015386">
    <property type="term" value="F:potassium:proton antiporter activity"/>
    <property type="evidence" value="ECO:0007669"/>
    <property type="project" value="TreeGrafter"/>
</dbReference>
<evidence type="ECO:0000256" key="10">
    <source>
        <dbReference type="SAM" id="MobiDB-lite"/>
    </source>
</evidence>
<keyword evidence="8 9" id="KW-0739">Sodium transport</keyword>
<dbReference type="GO" id="GO:0098719">
    <property type="term" value="P:sodium ion import across plasma membrane"/>
    <property type="evidence" value="ECO:0007669"/>
    <property type="project" value="TreeGrafter"/>
</dbReference>
<keyword evidence="14" id="KW-1185">Reference proteome</keyword>
<dbReference type="NCBIfam" id="TIGR00840">
    <property type="entry name" value="b_cpa1"/>
    <property type="match status" value="1"/>
</dbReference>
<evidence type="ECO:0000256" key="4">
    <source>
        <dbReference type="ARBA" id="ARBA00022989"/>
    </source>
</evidence>
<feature type="transmembrane region" description="Helical" evidence="11">
    <location>
        <begin position="69"/>
        <end position="85"/>
    </location>
</feature>
<evidence type="ECO:0000313" key="14">
    <source>
        <dbReference type="Proteomes" id="UP001295684"/>
    </source>
</evidence>
<keyword evidence="4 11" id="KW-1133">Transmembrane helix</keyword>
<feature type="transmembrane region" description="Helical" evidence="11">
    <location>
        <begin position="382"/>
        <end position="399"/>
    </location>
</feature>
<feature type="region of interest" description="Disordered" evidence="10">
    <location>
        <begin position="504"/>
        <end position="569"/>
    </location>
</feature>
<comment type="subcellular location">
    <subcellularLocation>
        <location evidence="1">Membrane</location>
        <topology evidence="1">Multi-pass membrane protein</topology>
    </subcellularLocation>
</comment>
<evidence type="ECO:0000256" key="9">
    <source>
        <dbReference type="RuleBase" id="RU003722"/>
    </source>
</evidence>
<keyword evidence="9" id="KW-0050">Antiport</keyword>
<comment type="similarity">
    <text evidence="9">Belongs to the monovalent cation:proton antiporter 1 (CPA1) transporter (TC 2.A.36) family.</text>
</comment>
<dbReference type="PANTHER" id="PTHR10110">
    <property type="entry name" value="SODIUM/HYDROGEN EXCHANGER"/>
    <property type="match status" value="1"/>
</dbReference>
<dbReference type="AlphaFoldDB" id="A0AAD1X9C7"/>
<evidence type="ECO:0000256" key="3">
    <source>
        <dbReference type="ARBA" id="ARBA00022692"/>
    </source>
</evidence>
<dbReference type="Gene3D" id="6.10.140.1330">
    <property type="match status" value="1"/>
</dbReference>
<feature type="transmembrane region" description="Helical" evidence="11">
    <location>
        <begin position="97"/>
        <end position="118"/>
    </location>
</feature>
<evidence type="ECO:0000256" key="1">
    <source>
        <dbReference type="ARBA" id="ARBA00004141"/>
    </source>
</evidence>
<keyword evidence="6 9" id="KW-0406">Ion transport</keyword>
<reference evidence="13" key="1">
    <citation type="submission" date="2023-07" db="EMBL/GenBank/DDBJ databases">
        <authorList>
            <consortium name="AG Swart"/>
            <person name="Singh M."/>
            <person name="Singh A."/>
            <person name="Seah K."/>
            <person name="Emmerich C."/>
        </authorList>
    </citation>
    <scope>NUCLEOTIDE SEQUENCE</scope>
    <source>
        <strain evidence="13">DP1</strain>
    </source>
</reference>
<protein>
    <recommendedName>
        <fullName evidence="9">Sodium/hydrogen exchanger</fullName>
    </recommendedName>
</protein>
<keyword evidence="2 9" id="KW-0813">Transport</keyword>
<feature type="compositionally biased region" description="Basic and acidic residues" evidence="10">
    <location>
        <begin position="533"/>
        <end position="569"/>
    </location>
</feature>
<comment type="caution">
    <text evidence="13">The sequence shown here is derived from an EMBL/GenBank/DDBJ whole genome shotgun (WGS) entry which is preliminary data.</text>
</comment>
<evidence type="ECO:0000256" key="11">
    <source>
        <dbReference type="SAM" id="Phobius"/>
    </source>
</evidence>
<dbReference type="Proteomes" id="UP001295684">
    <property type="component" value="Unassembled WGS sequence"/>
</dbReference>
<feature type="transmembrane region" description="Helical" evidence="11">
    <location>
        <begin position="303"/>
        <end position="325"/>
    </location>
</feature>
<feature type="transmembrane region" description="Helical" evidence="11">
    <location>
        <begin position="138"/>
        <end position="156"/>
    </location>
</feature>
<feature type="transmembrane region" description="Helical" evidence="11">
    <location>
        <begin position="36"/>
        <end position="57"/>
    </location>
</feature>
<keyword evidence="3 9" id="KW-0812">Transmembrane</keyword>
<feature type="transmembrane region" description="Helical" evidence="11">
    <location>
        <begin position="259"/>
        <end position="282"/>
    </location>
</feature>
<dbReference type="GO" id="GO:0051453">
    <property type="term" value="P:regulation of intracellular pH"/>
    <property type="evidence" value="ECO:0007669"/>
    <property type="project" value="TreeGrafter"/>
</dbReference>